<feature type="chain" id="PRO_5022673475" evidence="1">
    <location>
        <begin position="18"/>
        <end position="43"/>
    </location>
</feature>
<dbReference type="Proteomes" id="UP000321083">
    <property type="component" value="Unassembled WGS sequence"/>
</dbReference>
<organism evidence="2 3">
    <name type="scientific">Planctomyces bekefii</name>
    <dbReference type="NCBI Taxonomy" id="1653850"/>
    <lineage>
        <taxon>Bacteria</taxon>
        <taxon>Pseudomonadati</taxon>
        <taxon>Planctomycetota</taxon>
        <taxon>Planctomycetia</taxon>
        <taxon>Planctomycetales</taxon>
        <taxon>Planctomycetaceae</taxon>
        <taxon>Planctomyces</taxon>
    </lineage>
</organism>
<reference evidence="2 3" key="1">
    <citation type="submission" date="2019-08" db="EMBL/GenBank/DDBJ databases">
        <title>100 year-old enigma solved: identification of Planctomyces bekefii, the type genus and species of the phylum Planctomycetes.</title>
        <authorList>
            <person name="Svetlana D.N."/>
            <person name="Overmann J."/>
        </authorList>
    </citation>
    <scope>NUCLEOTIDE SEQUENCE [LARGE SCALE GENOMIC DNA]</scope>
    <source>
        <strain evidence="2">Phe10_nw2017</strain>
    </source>
</reference>
<evidence type="ECO:0000313" key="2">
    <source>
        <dbReference type="EMBL" id="TWW08456.1"/>
    </source>
</evidence>
<feature type="signal peptide" evidence="1">
    <location>
        <begin position="1"/>
        <end position="17"/>
    </location>
</feature>
<proteinExistence type="predicted"/>
<evidence type="ECO:0000256" key="1">
    <source>
        <dbReference type="SAM" id="SignalP"/>
    </source>
</evidence>
<dbReference type="AlphaFoldDB" id="A0A5C6M144"/>
<sequence>MRRLCLGLLLLAGPARALDVCPVYQPVHGTSRKVIHGTLFQDS</sequence>
<name>A0A5C6M144_9PLAN</name>
<dbReference type="EMBL" id="SRHE01000660">
    <property type="protein sequence ID" value="TWW08456.1"/>
    <property type="molecule type" value="Genomic_DNA"/>
</dbReference>
<reference evidence="2 3" key="2">
    <citation type="submission" date="2019-08" db="EMBL/GenBank/DDBJ databases">
        <authorList>
            <person name="Henke P."/>
        </authorList>
    </citation>
    <scope>NUCLEOTIDE SEQUENCE [LARGE SCALE GENOMIC DNA]</scope>
    <source>
        <strain evidence="2">Phe10_nw2017</strain>
    </source>
</reference>
<accession>A0A5C6M144</accession>
<gene>
    <name evidence="2" type="ORF">E3A20_24140</name>
</gene>
<comment type="caution">
    <text evidence="2">The sequence shown here is derived from an EMBL/GenBank/DDBJ whole genome shotgun (WGS) entry which is preliminary data.</text>
</comment>
<evidence type="ECO:0000313" key="3">
    <source>
        <dbReference type="Proteomes" id="UP000321083"/>
    </source>
</evidence>
<protein>
    <submittedName>
        <fullName evidence="2">Uncharacterized protein</fullName>
    </submittedName>
</protein>
<feature type="non-terminal residue" evidence="2">
    <location>
        <position position="43"/>
    </location>
</feature>
<keyword evidence="1" id="KW-0732">Signal</keyword>
<keyword evidence="3" id="KW-1185">Reference proteome</keyword>